<dbReference type="AlphaFoldDB" id="A0A812GCJ7"/>
<keyword evidence="1" id="KW-0732">Signal</keyword>
<proteinExistence type="predicted"/>
<name>A0A812GCJ7_9DINO</name>
<organism evidence="3 4">
    <name type="scientific">Symbiodinium natans</name>
    <dbReference type="NCBI Taxonomy" id="878477"/>
    <lineage>
        <taxon>Eukaryota</taxon>
        <taxon>Sar</taxon>
        <taxon>Alveolata</taxon>
        <taxon>Dinophyceae</taxon>
        <taxon>Suessiales</taxon>
        <taxon>Symbiodiniaceae</taxon>
        <taxon>Symbiodinium</taxon>
    </lineage>
</organism>
<dbReference type="InterPro" id="IPR003609">
    <property type="entry name" value="Pan_app"/>
</dbReference>
<evidence type="ECO:0000313" key="3">
    <source>
        <dbReference type="EMBL" id="CAE6926126.1"/>
    </source>
</evidence>
<evidence type="ECO:0000259" key="2">
    <source>
        <dbReference type="PROSITE" id="PS50948"/>
    </source>
</evidence>
<gene>
    <name evidence="3" type="ORF">SNAT2548_LOCUS655</name>
</gene>
<feature type="signal peptide" evidence="1">
    <location>
        <begin position="1"/>
        <end position="19"/>
    </location>
</feature>
<keyword evidence="4" id="KW-1185">Reference proteome</keyword>
<comment type="caution">
    <text evidence="3">The sequence shown here is derived from an EMBL/GenBank/DDBJ whole genome shotgun (WGS) entry which is preliminary data.</text>
</comment>
<feature type="chain" id="PRO_5032455285" description="Apple domain-containing protein" evidence="1">
    <location>
        <begin position="20"/>
        <end position="760"/>
    </location>
</feature>
<accession>A0A812GCJ7</accession>
<dbReference type="EMBL" id="CAJNDS010000032">
    <property type="protein sequence ID" value="CAE6926126.1"/>
    <property type="molecule type" value="Genomic_DNA"/>
</dbReference>
<feature type="domain" description="Apple" evidence="2">
    <location>
        <begin position="144"/>
        <end position="209"/>
    </location>
</feature>
<reference evidence="3" key="1">
    <citation type="submission" date="2021-02" db="EMBL/GenBank/DDBJ databases">
        <authorList>
            <person name="Dougan E. K."/>
            <person name="Rhodes N."/>
            <person name="Thang M."/>
            <person name="Chan C."/>
        </authorList>
    </citation>
    <scope>NUCLEOTIDE SEQUENCE</scope>
</reference>
<evidence type="ECO:0000313" key="4">
    <source>
        <dbReference type="Proteomes" id="UP000604046"/>
    </source>
</evidence>
<sequence length="760" mass="83854">MAAVRRLLLWSWLWLRAIAEEEDASLLSFKRERAQSGRFRSGALTYEWVETGPGYCRDIYGENPWQYSVSCVGKTKCKNQCTALNCVGYAWSKTPELDYDGCQTQKKARCVMYTGLGEVSLFASPPTIYTCYARRPQATGVPACPAGSAYHHTGFWLGGEVVSESDISSCLAACSGSATCYAFAWVELSTCVLYTSVGTAISDLSSVACIKPVQGDQPCFDNFWQDTSGATCRDYEVKAYCTPYGRYGTGWARDRSYDTFRTFAWNGLSAAGACCACGGGSTAKPCADYTTKESCPLRCQWQVLSAASGVCVYAEVLLQQKGKSCDPDVPSHMQGRVYDIAGCQHTTQGQQPPVNLYVCDYSDNCGICREGAIKPDTAGCSLYKFEQQTCSTGFVCPDDYEPNPENVNSTTLTRSECCQKECLTFPSILCPVGRCQIAGNSCRKLSGNYVQTSPDEDCSPDRPVPDEESCQLGALSLRYGFGGTASFALQPNGCIVVDRTCYFNTMNHSSPVFNSNTSRVCLATPQVQPTPGYTEVCTDCRCETRRIIAPVDESDACRQLCDVDIDCFFFNYDYQNLSCWACPEDYGNEVFPYTGWIYEKIPCGQLQTEADCPTTRCVWNGFSCSDKADCGGGNPNEPLAKLQSRAQMEAAGWQFDTGPSWEYFDYLGEGGYRAWNNNRAPFFIKTQLQGTGTMVLLVRNDFDRIDNGNRVTVYKNDAVIAVLGPLLEVFVTINYADGDEVKIYEEFSILWVKSIVFDCQ</sequence>
<feature type="non-terminal residue" evidence="3">
    <location>
        <position position="760"/>
    </location>
</feature>
<protein>
    <recommendedName>
        <fullName evidence="2">Apple domain-containing protein</fullName>
    </recommendedName>
</protein>
<dbReference type="Proteomes" id="UP000604046">
    <property type="component" value="Unassembled WGS sequence"/>
</dbReference>
<dbReference type="PROSITE" id="PS50948">
    <property type="entry name" value="PAN"/>
    <property type="match status" value="1"/>
</dbReference>
<evidence type="ECO:0000256" key="1">
    <source>
        <dbReference type="SAM" id="SignalP"/>
    </source>
</evidence>